<dbReference type="EMBL" id="JAKWBI020000001">
    <property type="protein sequence ID" value="KAJ2907396.1"/>
    <property type="molecule type" value="Genomic_DNA"/>
</dbReference>
<dbReference type="Gene3D" id="3.30.420.10">
    <property type="entry name" value="Ribonuclease H-like superfamily/Ribonuclease H"/>
    <property type="match status" value="1"/>
</dbReference>
<dbReference type="GO" id="GO:0003676">
    <property type="term" value="F:nucleic acid binding"/>
    <property type="evidence" value="ECO:0007669"/>
    <property type="project" value="InterPro"/>
</dbReference>
<evidence type="ECO:0000259" key="1">
    <source>
        <dbReference type="Pfam" id="PF13358"/>
    </source>
</evidence>
<accession>A0AAD5WYW5</accession>
<proteinExistence type="predicted"/>
<dbReference type="InterPro" id="IPR038717">
    <property type="entry name" value="Tc1-like_DDE_dom"/>
</dbReference>
<reference evidence="2" key="1">
    <citation type="submission" date="2022-07" db="EMBL/GenBank/DDBJ databases">
        <title>Draft genome sequence of Zalerion maritima ATCC 34329, a (micro)plastics degrading marine fungus.</title>
        <authorList>
            <person name="Paco A."/>
            <person name="Goncalves M.F.M."/>
            <person name="Rocha-Santos T.A.P."/>
            <person name="Alves A."/>
        </authorList>
    </citation>
    <scope>NUCLEOTIDE SEQUENCE</scope>
    <source>
        <strain evidence="2">ATCC 34329</strain>
    </source>
</reference>
<protein>
    <recommendedName>
        <fullName evidence="1">Tc1-like transposase DDE domain-containing protein</fullName>
    </recommendedName>
</protein>
<sequence length="163" mass="18828">MFWGAFYWSSRTDLFALPGDPESKGKGITARVILATLKAALPKILEEGIFFIQDNAPTHQAFIMQDWLAQWAEEHGVEIIDWPAYSPDLNPIENIWKLLKEKIMSDFPELVDLPKNKVTLDKLIDAAERSWEALEDRVFQAEIESMPRRMEAIIAARGWYTKY</sequence>
<organism evidence="2 3">
    <name type="scientific">Zalerion maritima</name>
    <dbReference type="NCBI Taxonomy" id="339359"/>
    <lineage>
        <taxon>Eukaryota</taxon>
        <taxon>Fungi</taxon>
        <taxon>Dikarya</taxon>
        <taxon>Ascomycota</taxon>
        <taxon>Pezizomycotina</taxon>
        <taxon>Sordariomycetes</taxon>
        <taxon>Lulworthiomycetidae</taxon>
        <taxon>Lulworthiales</taxon>
        <taxon>Lulworthiaceae</taxon>
        <taxon>Zalerion</taxon>
    </lineage>
</organism>
<evidence type="ECO:0000313" key="2">
    <source>
        <dbReference type="EMBL" id="KAJ2907396.1"/>
    </source>
</evidence>
<keyword evidence="3" id="KW-1185">Reference proteome</keyword>
<name>A0AAD5WYW5_9PEZI</name>
<dbReference type="Proteomes" id="UP001201980">
    <property type="component" value="Unassembled WGS sequence"/>
</dbReference>
<gene>
    <name evidence="2" type="ORF">MKZ38_003253</name>
</gene>
<comment type="caution">
    <text evidence="2">The sequence shown here is derived from an EMBL/GenBank/DDBJ whole genome shotgun (WGS) entry which is preliminary data.</text>
</comment>
<evidence type="ECO:0000313" key="3">
    <source>
        <dbReference type="Proteomes" id="UP001201980"/>
    </source>
</evidence>
<feature type="domain" description="Tc1-like transposase DDE" evidence="1">
    <location>
        <begin position="29"/>
        <end position="105"/>
    </location>
</feature>
<dbReference type="Pfam" id="PF13358">
    <property type="entry name" value="DDE_3"/>
    <property type="match status" value="1"/>
</dbReference>
<dbReference type="AlphaFoldDB" id="A0AAD5WYW5"/>
<dbReference type="InterPro" id="IPR036397">
    <property type="entry name" value="RNaseH_sf"/>
</dbReference>